<dbReference type="PANTHER" id="PTHR34220:SF7">
    <property type="entry name" value="SENSOR HISTIDINE KINASE YPDA"/>
    <property type="match status" value="1"/>
</dbReference>
<dbReference type="PROSITE" id="PS50885">
    <property type="entry name" value="HAMP"/>
    <property type="match status" value="1"/>
</dbReference>
<evidence type="ECO:0000256" key="6">
    <source>
        <dbReference type="ARBA" id="ARBA00023136"/>
    </source>
</evidence>
<accession>A0ABS3N5B9</accession>
<evidence type="ECO:0000256" key="4">
    <source>
        <dbReference type="ARBA" id="ARBA00022679"/>
    </source>
</evidence>
<organism evidence="9 10">
    <name type="scientific">Metabacillus bambusae</name>
    <dbReference type="NCBI Taxonomy" id="2795218"/>
    <lineage>
        <taxon>Bacteria</taxon>
        <taxon>Bacillati</taxon>
        <taxon>Bacillota</taxon>
        <taxon>Bacilli</taxon>
        <taxon>Bacillales</taxon>
        <taxon>Bacillaceae</taxon>
        <taxon>Metabacillus</taxon>
    </lineage>
</organism>
<sequence>MFFSLRNRLFVIFTLLLTVPFLILSIIIPSWFTSIIEEQTKDSTVEMMEQYSLYIDSITSQAEDLGKQVLINQTTQQWMKLENENSRATSAQRLLLKNQLKMQLSSIMINNSKSMSISVFLNDGTGTWGDNPSLKNMEWMKDFSENDQRWVSTHIDSFQLYQDMRERNINSYLIPLFDMNTLGLSGIIKVNFPTSLLETALSKIKLGENGRVYLLDNHGANVLSGQVQTPKYVLNQSLVELTNGEHDKGLIETNYNGEEYLVFFQKLKIGNWVLFSEITKSELFLKINQLQQNLLIISALIFILTIFASYLLSSNIVRPLGNLTRAMRYIERGDFYGAKRFMPTIKSYNHEVGYVIKVFDHTIDQLNHLIETEYEANIRRKDAEYKALLLQINPHFLNNTLEIIGGLAVQGKNKEVMNVSIYLGRMMSYSLNTNRDVVKLGEEVNYIRNFTDILKIRYEDAISIEIEEDPKTKTLPIIKFIIQPLVENAVKYSFVEKTYAAIKIKAEKIKDQVFIIIEDNGMGMTEDVISGLLKTEKNNETNNVLDSKGTSIGLRNVLGRLKLYYGQNFSYEIQSEKSIGTKITLCIKVTGGDIHDEGVNN</sequence>
<evidence type="ECO:0000256" key="5">
    <source>
        <dbReference type="ARBA" id="ARBA00022777"/>
    </source>
</evidence>
<dbReference type="GO" id="GO:0016301">
    <property type="term" value="F:kinase activity"/>
    <property type="evidence" value="ECO:0007669"/>
    <property type="project" value="UniProtKB-KW"/>
</dbReference>
<dbReference type="InterPro" id="IPR050640">
    <property type="entry name" value="Bact_2-comp_sensor_kinase"/>
</dbReference>
<keyword evidence="4" id="KW-0808">Transferase</keyword>
<feature type="transmembrane region" description="Helical" evidence="7">
    <location>
        <begin position="9"/>
        <end position="32"/>
    </location>
</feature>
<keyword evidence="5 9" id="KW-0418">Kinase</keyword>
<evidence type="ECO:0000256" key="7">
    <source>
        <dbReference type="SAM" id="Phobius"/>
    </source>
</evidence>
<evidence type="ECO:0000256" key="3">
    <source>
        <dbReference type="ARBA" id="ARBA00022553"/>
    </source>
</evidence>
<keyword evidence="7" id="KW-1133">Transmembrane helix</keyword>
<dbReference type="Gene3D" id="6.10.340.10">
    <property type="match status" value="1"/>
</dbReference>
<keyword evidence="10" id="KW-1185">Reference proteome</keyword>
<evidence type="ECO:0000313" key="9">
    <source>
        <dbReference type="EMBL" id="MBO1513496.1"/>
    </source>
</evidence>
<evidence type="ECO:0000259" key="8">
    <source>
        <dbReference type="PROSITE" id="PS50885"/>
    </source>
</evidence>
<reference evidence="9 10" key="1">
    <citation type="submission" date="2021-03" db="EMBL/GenBank/DDBJ databases">
        <title>Whole genome sequence of Metabacillus bambusae BG109.</title>
        <authorList>
            <person name="Jeong J.W."/>
        </authorList>
    </citation>
    <scope>NUCLEOTIDE SEQUENCE [LARGE SCALE GENOMIC DNA]</scope>
    <source>
        <strain evidence="9 10">BG109</strain>
    </source>
</reference>
<dbReference type="SUPFAM" id="SSF55874">
    <property type="entry name" value="ATPase domain of HSP90 chaperone/DNA topoisomerase II/histidine kinase"/>
    <property type="match status" value="1"/>
</dbReference>
<comment type="caution">
    <text evidence="9">The sequence shown here is derived from an EMBL/GenBank/DDBJ whole genome shotgun (WGS) entry which is preliminary data.</text>
</comment>
<gene>
    <name evidence="9" type="ORF">I7822_17735</name>
</gene>
<dbReference type="PANTHER" id="PTHR34220">
    <property type="entry name" value="SENSOR HISTIDINE KINASE YPDA"/>
    <property type="match status" value="1"/>
</dbReference>
<evidence type="ECO:0000313" key="10">
    <source>
        <dbReference type="Proteomes" id="UP000663981"/>
    </source>
</evidence>
<dbReference type="RefSeq" id="WP_207980439.1">
    <property type="nucleotide sequence ID" value="NZ_JAGDEL010000014.1"/>
</dbReference>
<dbReference type="Pfam" id="PF06580">
    <property type="entry name" value="His_kinase"/>
    <property type="match status" value="1"/>
</dbReference>
<evidence type="ECO:0000256" key="1">
    <source>
        <dbReference type="ARBA" id="ARBA00004651"/>
    </source>
</evidence>
<protein>
    <submittedName>
        <fullName evidence="9">Histidine kinase</fullName>
    </submittedName>
</protein>
<dbReference type="Gene3D" id="3.30.565.10">
    <property type="entry name" value="Histidine kinase-like ATPase, C-terminal domain"/>
    <property type="match status" value="1"/>
</dbReference>
<evidence type="ECO:0000256" key="2">
    <source>
        <dbReference type="ARBA" id="ARBA00022475"/>
    </source>
</evidence>
<dbReference type="InterPro" id="IPR003660">
    <property type="entry name" value="HAMP_dom"/>
</dbReference>
<proteinExistence type="predicted"/>
<keyword evidence="3" id="KW-0597">Phosphoprotein</keyword>
<keyword evidence="7" id="KW-0812">Transmembrane</keyword>
<comment type="subcellular location">
    <subcellularLocation>
        <location evidence="1">Cell membrane</location>
        <topology evidence="1">Multi-pass membrane protein</topology>
    </subcellularLocation>
</comment>
<feature type="domain" description="HAMP" evidence="8">
    <location>
        <begin position="314"/>
        <end position="371"/>
    </location>
</feature>
<dbReference type="InterPro" id="IPR036890">
    <property type="entry name" value="HATPase_C_sf"/>
</dbReference>
<dbReference type="Gene3D" id="3.30.450.20">
    <property type="entry name" value="PAS domain"/>
    <property type="match status" value="1"/>
</dbReference>
<dbReference type="EMBL" id="JAGDEL010000014">
    <property type="protein sequence ID" value="MBO1513496.1"/>
    <property type="molecule type" value="Genomic_DNA"/>
</dbReference>
<dbReference type="Pfam" id="PF02518">
    <property type="entry name" value="HATPase_c"/>
    <property type="match status" value="1"/>
</dbReference>
<feature type="transmembrane region" description="Helical" evidence="7">
    <location>
        <begin position="294"/>
        <end position="312"/>
    </location>
</feature>
<dbReference type="Proteomes" id="UP000663981">
    <property type="component" value="Unassembled WGS sequence"/>
</dbReference>
<name>A0ABS3N5B9_9BACI</name>
<keyword evidence="2" id="KW-1003">Cell membrane</keyword>
<dbReference type="InterPro" id="IPR003594">
    <property type="entry name" value="HATPase_dom"/>
</dbReference>
<dbReference type="InterPro" id="IPR010559">
    <property type="entry name" value="Sig_transdc_His_kin_internal"/>
</dbReference>
<keyword evidence="6 7" id="KW-0472">Membrane</keyword>